<dbReference type="GO" id="GO:0006310">
    <property type="term" value="P:DNA recombination"/>
    <property type="evidence" value="ECO:0007669"/>
    <property type="project" value="UniProtKB-KW"/>
</dbReference>
<evidence type="ECO:0000256" key="5">
    <source>
        <dbReference type="ARBA" id="ARBA00023172"/>
    </source>
</evidence>
<evidence type="ECO:0000256" key="2">
    <source>
        <dbReference type="ARBA" id="ARBA00022763"/>
    </source>
</evidence>
<sequence>MNILSFDPALTTGWASLWHEMGEPIHIVSSGSFTLAKAGFGERMWDFSLRVGDLIILLKPTFVIAEEVTFAAKKGNHQVRRLHSGLRAIIALQTWKRRGMEANFMAASSARKTIGVGGKASKEEVAQHLKSMGLVEEQPVDWGNDNISDAIALGVALIKEIERDK</sequence>
<dbReference type="GO" id="GO:0003677">
    <property type="term" value="F:DNA binding"/>
    <property type="evidence" value="ECO:0007669"/>
    <property type="project" value="UniProtKB-KW"/>
</dbReference>
<dbReference type="Pfam" id="PF02075">
    <property type="entry name" value="RuvC"/>
    <property type="match status" value="1"/>
</dbReference>
<keyword evidence="5" id="KW-0233">DNA recombination</keyword>
<evidence type="ECO:0000256" key="1">
    <source>
        <dbReference type="ARBA" id="ARBA00009518"/>
    </source>
</evidence>
<reference evidence="7" key="1">
    <citation type="submission" date="2020-03" db="EMBL/GenBank/DDBJ databases">
        <title>The deep terrestrial virosphere.</title>
        <authorList>
            <person name="Holmfeldt K."/>
            <person name="Nilsson E."/>
            <person name="Simone D."/>
            <person name="Lopez-Fernandez M."/>
            <person name="Wu X."/>
            <person name="de Brujin I."/>
            <person name="Lundin D."/>
            <person name="Andersson A."/>
            <person name="Bertilsson S."/>
            <person name="Dopson M."/>
        </authorList>
    </citation>
    <scope>NUCLEOTIDE SEQUENCE</scope>
    <source>
        <strain evidence="7">MM171A00919</strain>
    </source>
</reference>
<dbReference type="InterPro" id="IPR012337">
    <property type="entry name" value="RNaseH-like_sf"/>
</dbReference>
<dbReference type="AlphaFoldDB" id="A0A6M3LWG7"/>
<dbReference type="SUPFAM" id="SSF53098">
    <property type="entry name" value="Ribonuclease H-like"/>
    <property type="match status" value="1"/>
</dbReference>
<comment type="similarity">
    <text evidence="1">Belongs to the RuvC family.</text>
</comment>
<dbReference type="InterPro" id="IPR036397">
    <property type="entry name" value="RNaseH_sf"/>
</dbReference>
<dbReference type="InterPro" id="IPR002176">
    <property type="entry name" value="X-over_junc_endoDNase_RuvC"/>
</dbReference>
<dbReference type="GO" id="GO:0004520">
    <property type="term" value="F:DNA endonuclease activity"/>
    <property type="evidence" value="ECO:0007669"/>
    <property type="project" value="InterPro"/>
</dbReference>
<keyword evidence="2" id="KW-0227">DNA damage</keyword>
<keyword evidence="4" id="KW-0238">DNA-binding</keyword>
<accession>A0A6M3LWG7</accession>
<name>A0A6M3LWG7_9ZZZZ</name>
<dbReference type="GO" id="GO:0006281">
    <property type="term" value="P:DNA repair"/>
    <property type="evidence" value="ECO:0007669"/>
    <property type="project" value="UniProtKB-KW"/>
</dbReference>
<dbReference type="EMBL" id="MT143664">
    <property type="protein sequence ID" value="QJA99706.1"/>
    <property type="molecule type" value="Genomic_DNA"/>
</dbReference>
<evidence type="ECO:0000313" key="7">
    <source>
        <dbReference type="EMBL" id="QJA99706.1"/>
    </source>
</evidence>
<gene>
    <name evidence="7" type="ORF">MM171A00919_0004</name>
</gene>
<protein>
    <submittedName>
        <fullName evidence="7">Putative Crossover junction endodeoxyribonuclease</fullName>
    </submittedName>
</protein>
<dbReference type="Gene3D" id="3.30.420.10">
    <property type="entry name" value="Ribonuclease H-like superfamily/Ribonuclease H"/>
    <property type="match status" value="1"/>
</dbReference>
<proteinExistence type="inferred from homology"/>
<evidence type="ECO:0000256" key="4">
    <source>
        <dbReference type="ARBA" id="ARBA00023125"/>
    </source>
</evidence>
<organism evidence="7">
    <name type="scientific">viral metagenome</name>
    <dbReference type="NCBI Taxonomy" id="1070528"/>
    <lineage>
        <taxon>unclassified sequences</taxon>
        <taxon>metagenomes</taxon>
        <taxon>organismal metagenomes</taxon>
    </lineage>
</organism>
<keyword evidence="6" id="KW-0234">DNA repair</keyword>
<evidence type="ECO:0000256" key="3">
    <source>
        <dbReference type="ARBA" id="ARBA00022842"/>
    </source>
</evidence>
<evidence type="ECO:0000256" key="6">
    <source>
        <dbReference type="ARBA" id="ARBA00023204"/>
    </source>
</evidence>
<keyword evidence="3" id="KW-0460">Magnesium</keyword>